<feature type="transmembrane region" description="Helical" evidence="1">
    <location>
        <begin position="42"/>
        <end position="67"/>
    </location>
</feature>
<keyword evidence="1" id="KW-0812">Transmembrane</keyword>
<protein>
    <recommendedName>
        <fullName evidence="3">Uroporphyrinogen III synthase HEM4</fullName>
    </recommendedName>
</protein>
<sequence>MRIKLFILASLIYILLLSIFTFKLNLGNYTLSLGANAFDLPVVLWLILPVLIFFIFTLLHMSFYSFLKYINFKNFSKDAQKFAIFIEDLLLEKDSKIKFKTKEFQNSAELVISLKKAQKAQNFAKINEILDILEKLHKGEYLDLKKFKLNQDNPLSILNEKNLISTDIHYAFNKIKGKDESKNDLDVFAFNCLLEKGEYAQIKTIKIQKNSGQIINLIKRFKAGNLDLNAAEFEVLLSHSNLNEKEYLEVAKMSVKLLNPDAILGIFTKIKNEKNEALRAHLYLLAEFGLIEDLREQIKDEAKFSDFKAFLILREKNIKIDLNQLIQ</sequence>
<reference evidence="2" key="1">
    <citation type="submission" date="2024-05" db="EMBL/GenBank/DDBJ databases">
        <title>Campylobacter coli isolated from environmental waters in Slovenia.</title>
        <authorList>
            <person name="Zautner A.E."/>
            <person name="Bunk B."/>
            <person name="Riedel T."/>
            <person name="Sproeer C."/>
        </authorList>
    </citation>
    <scope>NUCLEOTIDE SEQUENCE</scope>
    <source>
        <strain evidence="2">CCS1377</strain>
    </source>
</reference>
<gene>
    <name evidence="2" type="ORF">AAH949_00745</name>
</gene>
<organism evidence="2">
    <name type="scientific">Campylobacter sp. CCS1377</name>
    <dbReference type="NCBI Taxonomy" id="3158229"/>
    <lineage>
        <taxon>Bacteria</taxon>
        <taxon>Pseudomonadati</taxon>
        <taxon>Campylobacterota</taxon>
        <taxon>Epsilonproteobacteria</taxon>
        <taxon>Campylobacterales</taxon>
        <taxon>Campylobacteraceae</taxon>
        <taxon>Campylobacter</taxon>
    </lineage>
</organism>
<evidence type="ECO:0000256" key="1">
    <source>
        <dbReference type="SAM" id="Phobius"/>
    </source>
</evidence>
<keyword evidence="1" id="KW-1133">Transmembrane helix</keyword>
<name>A0AAU7E973_9BACT</name>
<feature type="transmembrane region" description="Helical" evidence="1">
    <location>
        <begin position="5"/>
        <end position="22"/>
    </location>
</feature>
<dbReference type="AlphaFoldDB" id="A0AAU7E973"/>
<accession>A0AAU7E973</accession>
<dbReference type="RefSeq" id="WP_348518680.1">
    <property type="nucleotide sequence ID" value="NZ_CP155620.1"/>
</dbReference>
<evidence type="ECO:0000313" key="2">
    <source>
        <dbReference type="EMBL" id="XBJ29399.1"/>
    </source>
</evidence>
<proteinExistence type="predicted"/>
<dbReference type="EMBL" id="CP155620">
    <property type="protein sequence ID" value="XBJ29399.1"/>
    <property type="molecule type" value="Genomic_DNA"/>
</dbReference>
<keyword evidence="1" id="KW-0472">Membrane</keyword>
<evidence type="ECO:0008006" key="3">
    <source>
        <dbReference type="Google" id="ProtNLM"/>
    </source>
</evidence>